<dbReference type="InterPro" id="IPR009016">
    <property type="entry name" value="Fe_hydrogenase"/>
</dbReference>
<dbReference type="InterPro" id="IPR017900">
    <property type="entry name" value="4Fe4S_Fe_S_CS"/>
</dbReference>
<dbReference type="Proteomes" id="UP000199659">
    <property type="component" value="Unassembled WGS sequence"/>
</dbReference>
<dbReference type="InterPro" id="IPR017896">
    <property type="entry name" value="4Fe4S_Fe-S-bd"/>
</dbReference>
<accession>A0A1I6LJC3</accession>
<dbReference type="Gene3D" id="3.30.70.20">
    <property type="match status" value="1"/>
</dbReference>
<dbReference type="SUPFAM" id="SSF53920">
    <property type="entry name" value="Fe-only hydrogenase"/>
    <property type="match status" value="1"/>
</dbReference>
<feature type="domain" description="4Fe-4S ferredoxin-type" evidence="4">
    <location>
        <begin position="112"/>
        <end position="142"/>
    </location>
</feature>
<dbReference type="Pfam" id="PF02906">
    <property type="entry name" value="Fe_hyd_lg_C"/>
    <property type="match status" value="1"/>
</dbReference>
<dbReference type="AlphaFoldDB" id="A0A1I6LJC3"/>
<dbReference type="InterPro" id="IPR004108">
    <property type="entry name" value="Fe_hydrogenase_lsu_C"/>
</dbReference>
<evidence type="ECO:0000313" key="5">
    <source>
        <dbReference type="EMBL" id="SFS03430.1"/>
    </source>
</evidence>
<reference evidence="5 6" key="1">
    <citation type="submission" date="2016-10" db="EMBL/GenBank/DDBJ databases">
        <authorList>
            <person name="de Groot N.N."/>
        </authorList>
    </citation>
    <scope>NUCLEOTIDE SEQUENCE [LARGE SCALE GENOMIC DNA]</scope>
    <source>
        <strain evidence="5 6">743A</strain>
    </source>
</reference>
<dbReference type="SUPFAM" id="SSF54862">
    <property type="entry name" value="4Fe-4S ferredoxins"/>
    <property type="match status" value="1"/>
</dbReference>
<dbReference type="STRING" id="37658.SAMN05661086_03314"/>
<protein>
    <submittedName>
        <fullName evidence="5">Ferredoxin hydrogenase</fullName>
    </submittedName>
</protein>
<dbReference type="GO" id="GO:0046872">
    <property type="term" value="F:metal ion binding"/>
    <property type="evidence" value="ECO:0007669"/>
    <property type="project" value="UniProtKB-KW"/>
</dbReference>
<dbReference type="GO" id="GO:0051536">
    <property type="term" value="F:iron-sulfur cluster binding"/>
    <property type="evidence" value="ECO:0007669"/>
    <property type="project" value="UniProtKB-KW"/>
</dbReference>
<sequence>MNHKYKALYAQLVESYYQGDFEGTFSKILEEAEEPEKIKEVLAVLCGVEIDQADTEFNYTQKIIHGLTQNNVRQKIVQKVSSCNTDCEKVDGKSKCQSVCPLDAIVRDLNSNEKWIDDSLCLNCGRCVEVCEKGNYLDTQQFLPLAEILRSKQKVFAIVAPAIAGQFGSEVTLDQLREAFLKLGFTDMVEVALAADILSLKEAIEFNEHVKKEGDFMITSCCCPMWVAALRKVYHEFITEVSPSVSPMIAMARILKSLDQDAKVVFVGPCVAKKAEAKEKDLAGDVDYVLTFQELEIIFESLHINPEKLTGVPTVDYASKGGRMYGRTGGVSSAVWDIVEQIFPEKRELFQAVQVDGMRECKALLDELREGKIKASFIEGMGCKGGCVGGPKAIVDKDTGREAVEKMAVDSAVKIPVHSEVLLNMLKKIGVEDVKDLKHGNEMFERSFQ</sequence>
<keyword evidence="6" id="KW-1185">Reference proteome</keyword>
<evidence type="ECO:0000256" key="3">
    <source>
        <dbReference type="ARBA" id="ARBA00023014"/>
    </source>
</evidence>
<evidence type="ECO:0000256" key="1">
    <source>
        <dbReference type="ARBA" id="ARBA00022723"/>
    </source>
</evidence>
<dbReference type="PANTHER" id="PTHR11615">
    <property type="entry name" value="NITRATE, FORMATE, IRON DEHYDROGENASE"/>
    <property type="match status" value="1"/>
</dbReference>
<proteinExistence type="predicted"/>
<dbReference type="OrthoDB" id="9798098at2"/>
<dbReference type="PROSITE" id="PS51379">
    <property type="entry name" value="4FE4S_FER_2"/>
    <property type="match status" value="1"/>
</dbReference>
<name>A0A1I6LJC3_9FIRM</name>
<dbReference type="Gene3D" id="3.40.950.10">
    <property type="entry name" value="Fe-only Hydrogenase (Larger Subunit), Chain L, domain 3"/>
    <property type="match status" value="1"/>
</dbReference>
<dbReference type="InterPro" id="IPR050340">
    <property type="entry name" value="Cytosolic_Fe-S_CAF"/>
</dbReference>
<keyword evidence="2" id="KW-0408">Iron</keyword>
<dbReference type="EMBL" id="FOYZ01000017">
    <property type="protein sequence ID" value="SFS03430.1"/>
    <property type="molecule type" value="Genomic_DNA"/>
</dbReference>
<evidence type="ECO:0000259" key="4">
    <source>
        <dbReference type="PROSITE" id="PS51379"/>
    </source>
</evidence>
<keyword evidence="3" id="KW-0411">Iron-sulfur</keyword>
<dbReference type="RefSeq" id="WP_092563322.1">
    <property type="nucleotide sequence ID" value="NZ_FOYZ01000017.1"/>
</dbReference>
<dbReference type="PROSITE" id="PS00198">
    <property type="entry name" value="4FE4S_FER_1"/>
    <property type="match status" value="1"/>
</dbReference>
<gene>
    <name evidence="5" type="ORF">SAMN05661086_03314</name>
</gene>
<organism evidence="5 6">
    <name type="scientific">Anaeromicropila populeti</name>
    <dbReference type="NCBI Taxonomy" id="37658"/>
    <lineage>
        <taxon>Bacteria</taxon>
        <taxon>Bacillati</taxon>
        <taxon>Bacillota</taxon>
        <taxon>Clostridia</taxon>
        <taxon>Lachnospirales</taxon>
        <taxon>Lachnospiraceae</taxon>
        <taxon>Anaeromicropila</taxon>
    </lineage>
</organism>
<evidence type="ECO:0000256" key="2">
    <source>
        <dbReference type="ARBA" id="ARBA00023004"/>
    </source>
</evidence>
<evidence type="ECO:0000313" key="6">
    <source>
        <dbReference type="Proteomes" id="UP000199659"/>
    </source>
</evidence>
<keyword evidence="1" id="KW-0479">Metal-binding</keyword>